<accession>A0A8H4RUW3</accession>
<dbReference type="Proteomes" id="UP000566819">
    <property type="component" value="Unassembled WGS sequence"/>
</dbReference>
<protein>
    <recommendedName>
        <fullName evidence="4">Elongin-A</fullName>
    </recommendedName>
</protein>
<reference evidence="2 3" key="1">
    <citation type="submission" date="2020-03" db="EMBL/GenBank/DDBJ databases">
        <title>Draft Genome Sequence of Cudoniella acicularis.</title>
        <authorList>
            <person name="Buettner E."/>
            <person name="Kellner H."/>
        </authorList>
    </citation>
    <scope>NUCLEOTIDE SEQUENCE [LARGE SCALE GENOMIC DNA]</scope>
    <source>
        <strain evidence="2 3">DSM 108380</strain>
    </source>
</reference>
<dbReference type="AlphaFoldDB" id="A0A8H4RUW3"/>
<keyword evidence="3" id="KW-1185">Reference proteome</keyword>
<feature type="compositionally biased region" description="Acidic residues" evidence="1">
    <location>
        <begin position="278"/>
        <end position="295"/>
    </location>
</feature>
<dbReference type="Gene3D" id="6.10.250.3180">
    <property type="match status" value="1"/>
</dbReference>
<dbReference type="GO" id="GO:0070449">
    <property type="term" value="C:elongin complex"/>
    <property type="evidence" value="ECO:0007669"/>
    <property type="project" value="InterPro"/>
</dbReference>
<feature type="region of interest" description="Disordered" evidence="1">
    <location>
        <begin position="271"/>
        <end position="369"/>
    </location>
</feature>
<evidence type="ECO:0000313" key="3">
    <source>
        <dbReference type="Proteomes" id="UP000566819"/>
    </source>
</evidence>
<dbReference type="InterPro" id="IPR010684">
    <property type="entry name" value="RNA_pol_II_trans_fac_SIII_A"/>
</dbReference>
<gene>
    <name evidence="2" type="ORF">G7Y89_g1621</name>
</gene>
<dbReference type="InterPro" id="IPR051870">
    <property type="entry name" value="Elongin-A_domain"/>
</dbReference>
<name>A0A8H4RUW3_9HELO</name>
<dbReference type="EMBL" id="JAAMPI010000064">
    <property type="protein sequence ID" value="KAF4636470.1"/>
    <property type="molecule type" value="Genomic_DNA"/>
</dbReference>
<dbReference type="PANTHER" id="PTHR15141:SF76">
    <property type="entry name" value="TRANSCRIPTION ELONGATION FACTOR B POLYPEPTIDE 3"/>
    <property type="match status" value="1"/>
</dbReference>
<evidence type="ECO:0000313" key="2">
    <source>
        <dbReference type="EMBL" id="KAF4636470.1"/>
    </source>
</evidence>
<dbReference type="GO" id="GO:0006368">
    <property type="term" value="P:transcription elongation by RNA polymerase II"/>
    <property type="evidence" value="ECO:0007669"/>
    <property type="project" value="InterPro"/>
</dbReference>
<dbReference type="PANTHER" id="PTHR15141">
    <property type="entry name" value="TRANSCRIPTION ELONGATION FACTOR B POLYPEPTIDE 3"/>
    <property type="match status" value="1"/>
</dbReference>
<dbReference type="OrthoDB" id="21513at2759"/>
<comment type="caution">
    <text evidence="2">The sequence shown here is derived from an EMBL/GenBank/DDBJ whole genome shotgun (WGS) entry which is preliminary data.</text>
</comment>
<organism evidence="2 3">
    <name type="scientific">Cudoniella acicularis</name>
    <dbReference type="NCBI Taxonomy" id="354080"/>
    <lineage>
        <taxon>Eukaryota</taxon>
        <taxon>Fungi</taxon>
        <taxon>Dikarya</taxon>
        <taxon>Ascomycota</taxon>
        <taxon>Pezizomycotina</taxon>
        <taxon>Leotiomycetes</taxon>
        <taxon>Helotiales</taxon>
        <taxon>Tricladiaceae</taxon>
        <taxon>Cudoniella</taxon>
    </lineage>
</organism>
<proteinExistence type="predicted"/>
<sequence>MPTLSLVELSTKACIKNIRSLTDVGDFEFWKIKSVLARVTSPEQLHRIEQNSPQLLGEDAELWQHFIARDIPDWKEKNYVPKNPHKWYEVYCKYKKEQQQKIAQDEEILRNAMMGIKKQKDSNVSKIVALKALPKVPRDPRMLANNGGVPLNKGRGFHKEPASSLNWSGGSKTKMKDGKSVLTRARREAKEISQRSKLITPTHQLAARKTQITKAPAGMVGEYVRAAQPPMRILSKQRRSLTSRFTGGISGPSLEERENRLRALTIPGVAKPTLVGSSDEEDNFDDGDDEDDDIFDEKPQKNPPQRCVASSSSPPAMKPVDFSSSSRSRSSPPPRPSNSSPAPSTKPMMPRKRPPVDVFHKASKKPRSR</sequence>
<feature type="region of interest" description="Disordered" evidence="1">
    <location>
        <begin position="150"/>
        <end position="178"/>
    </location>
</feature>
<evidence type="ECO:0000256" key="1">
    <source>
        <dbReference type="SAM" id="MobiDB-lite"/>
    </source>
</evidence>
<dbReference type="Pfam" id="PF06881">
    <property type="entry name" value="Elongin_A"/>
    <property type="match status" value="1"/>
</dbReference>
<evidence type="ECO:0008006" key="4">
    <source>
        <dbReference type="Google" id="ProtNLM"/>
    </source>
</evidence>